<organism evidence="3 4">
    <name type="scientific">Araneus ventricosus</name>
    <name type="common">Orbweaver spider</name>
    <name type="synonym">Epeira ventricosa</name>
    <dbReference type="NCBI Taxonomy" id="182803"/>
    <lineage>
        <taxon>Eukaryota</taxon>
        <taxon>Metazoa</taxon>
        <taxon>Ecdysozoa</taxon>
        <taxon>Arthropoda</taxon>
        <taxon>Chelicerata</taxon>
        <taxon>Arachnida</taxon>
        <taxon>Araneae</taxon>
        <taxon>Araneomorphae</taxon>
        <taxon>Entelegynae</taxon>
        <taxon>Araneoidea</taxon>
        <taxon>Araneidae</taxon>
        <taxon>Araneus</taxon>
    </lineage>
</organism>
<protein>
    <submittedName>
        <fullName evidence="3">Uncharacterized protein</fullName>
    </submittedName>
</protein>
<evidence type="ECO:0000256" key="1">
    <source>
        <dbReference type="SAM" id="MobiDB-lite"/>
    </source>
</evidence>
<feature type="transmembrane region" description="Helical" evidence="2">
    <location>
        <begin position="21"/>
        <end position="41"/>
    </location>
</feature>
<gene>
    <name evidence="3" type="ORF">AVEN_125365_1</name>
</gene>
<keyword evidence="2" id="KW-1133">Transmembrane helix</keyword>
<keyword evidence="4" id="KW-1185">Reference proteome</keyword>
<keyword evidence="2" id="KW-0472">Membrane</keyword>
<evidence type="ECO:0000313" key="4">
    <source>
        <dbReference type="Proteomes" id="UP000499080"/>
    </source>
</evidence>
<dbReference type="AlphaFoldDB" id="A0A4Y2TDR1"/>
<dbReference type="Proteomes" id="UP000499080">
    <property type="component" value="Unassembled WGS sequence"/>
</dbReference>
<feature type="region of interest" description="Disordered" evidence="1">
    <location>
        <begin position="91"/>
        <end position="125"/>
    </location>
</feature>
<proteinExistence type="predicted"/>
<sequence>MRNAELSKLMRHRCLHAHHSLRLCFHNIEVYLLIVSTTFFYTVPSLISGSKVVVNEVGLSSRKTVVSSVGSAFSGKAPPGFPRQRSHKLLLVSPKGRSPTSSPLVSQTSRRSAGLSSSFSESTDSIDYLQRTSTSNSRVGISQASNKISIAVRS</sequence>
<comment type="caution">
    <text evidence="3">The sequence shown here is derived from an EMBL/GenBank/DDBJ whole genome shotgun (WGS) entry which is preliminary data.</text>
</comment>
<reference evidence="3 4" key="1">
    <citation type="journal article" date="2019" name="Sci. Rep.">
        <title>Orb-weaving spider Araneus ventricosus genome elucidates the spidroin gene catalogue.</title>
        <authorList>
            <person name="Kono N."/>
            <person name="Nakamura H."/>
            <person name="Ohtoshi R."/>
            <person name="Moran D.A.P."/>
            <person name="Shinohara A."/>
            <person name="Yoshida Y."/>
            <person name="Fujiwara M."/>
            <person name="Mori M."/>
            <person name="Tomita M."/>
            <person name="Arakawa K."/>
        </authorList>
    </citation>
    <scope>NUCLEOTIDE SEQUENCE [LARGE SCALE GENOMIC DNA]</scope>
</reference>
<feature type="compositionally biased region" description="Low complexity" evidence="1">
    <location>
        <begin position="106"/>
        <end position="125"/>
    </location>
</feature>
<dbReference type="EMBL" id="BGPR01027214">
    <property type="protein sequence ID" value="GBN97529.1"/>
    <property type="molecule type" value="Genomic_DNA"/>
</dbReference>
<accession>A0A4Y2TDR1</accession>
<evidence type="ECO:0000313" key="3">
    <source>
        <dbReference type="EMBL" id="GBN97529.1"/>
    </source>
</evidence>
<keyword evidence="2" id="KW-0812">Transmembrane</keyword>
<name>A0A4Y2TDR1_ARAVE</name>
<evidence type="ECO:0000256" key="2">
    <source>
        <dbReference type="SAM" id="Phobius"/>
    </source>
</evidence>